<dbReference type="AlphaFoldDB" id="A0A241ZF84"/>
<dbReference type="GO" id="GO:0030430">
    <property type="term" value="C:host cell cytoplasm"/>
    <property type="evidence" value="ECO:0007669"/>
    <property type="project" value="InterPro"/>
</dbReference>
<reference evidence="2" key="1">
    <citation type="submission" date="2017-05" db="EMBL/GenBank/DDBJ databases">
        <authorList>
            <person name="Kreiswirth B."/>
            <person name="Manca C."/>
            <person name="Chen L."/>
            <person name="Evans S."/>
            <person name="Fowler V."/>
            <person name="Patel R."/>
            <person name="Chambers H."/>
            <person name="Bonomo R."/>
            <person name="Paul V."/>
            <person name="Sankar J."/>
            <person name="Gaind R."/>
            <person name="Ray P."/>
            <person name="Gautam V."/>
            <person name="Biswal M."/>
            <person name="Datta S."/>
            <person name="Walia K."/>
            <person name="Adams M."/>
            <person name="Nelson K."/>
            <person name="Sutton G."/>
            <person name="Fouts D."/>
            <person name="Hujer K."/>
            <person name="Hujer A."/>
        </authorList>
    </citation>
    <scope>NUCLEOTIDE SEQUENCE [LARGE SCALE GENOMIC DNA]</scope>
    <source>
        <strain evidence="2">PR350</strain>
    </source>
</reference>
<evidence type="ECO:0000313" key="1">
    <source>
        <dbReference type="EMBL" id="OTM89322.1"/>
    </source>
</evidence>
<organism evidence="1 2">
    <name type="scientific">Acinetobacter baumannii</name>
    <dbReference type="NCBI Taxonomy" id="470"/>
    <lineage>
        <taxon>Bacteria</taxon>
        <taxon>Pseudomonadati</taxon>
        <taxon>Pseudomonadota</taxon>
        <taxon>Gammaproteobacteria</taxon>
        <taxon>Moraxellales</taxon>
        <taxon>Moraxellaceae</taxon>
        <taxon>Acinetobacter</taxon>
        <taxon>Acinetobacter calcoaceticus/baumannii complex</taxon>
    </lineage>
</organism>
<sequence>EGLKIPVRQITSYCSWEYRGEECGYTGAAMFTEKDEPTDNPALDRCSYRLSGCECRSGKNKPLPFGGFPASSML</sequence>
<dbReference type="EMBL" id="NGEL01000082">
    <property type="protein sequence ID" value="OTM89322.1"/>
    <property type="molecule type" value="Genomic_DNA"/>
</dbReference>
<feature type="non-terminal residue" evidence="1">
    <location>
        <position position="1"/>
    </location>
</feature>
<dbReference type="GO" id="GO:0046718">
    <property type="term" value="P:symbiont entry into host cell"/>
    <property type="evidence" value="ECO:0007669"/>
    <property type="project" value="InterPro"/>
</dbReference>
<dbReference type="RefSeq" id="WP_086249725.1">
    <property type="nucleotide sequence ID" value="NZ_NGEL01000082.1"/>
</dbReference>
<proteinExistence type="predicted"/>
<gene>
    <name evidence="1" type="ORF">B9X95_08065</name>
</gene>
<evidence type="ECO:0000313" key="2">
    <source>
        <dbReference type="Proteomes" id="UP000194699"/>
    </source>
</evidence>
<dbReference type="InterPro" id="IPR006487">
    <property type="entry name" value="Phage_lambda_L"/>
</dbReference>
<dbReference type="Pfam" id="PF05100">
    <property type="entry name" value="Phage_tail_L"/>
    <property type="match status" value="1"/>
</dbReference>
<dbReference type="Proteomes" id="UP000194699">
    <property type="component" value="Unassembled WGS sequence"/>
</dbReference>
<comment type="caution">
    <text evidence="1">The sequence shown here is derived from an EMBL/GenBank/DDBJ whole genome shotgun (WGS) entry which is preliminary data.</text>
</comment>
<accession>A0A241ZF84</accession>
<protein>
    <submittedName>
        <fullName evidence="1">Phage minor tail protein L</fullName>
    </submittedName>
</protein>
<name>A0A241ZF84_ACIBA</name>
<dbReference type="NCBIfam" id="TIGR01600">
    <property type="entry name" value="phage_tail_L"/>
    <property type="match status" value="1"/>
</dbReference>
<dbReference type="GO" id="GO:0051536">
    <property type="term" value="F:iron-sulfur cluster binding"/>
    <property type="evidence" value="ECO:0007669"/>
    <property type="project" value="InterPro"/>
</dbReference>